<keyword evidence="15" id="KW-0325">Glycoprotein</keyword>
<comment type="caution">
    <text evidence="23">The sequence shown here is derived from an EMBL/GenBank/DDBJ whole genome shotgun (WGS) entry which is preliminary data.</text>
</comment>
<dbReference type="Pfam" id="PF08399">
    <property type="entry name" value="VWA_N"/>
    <property type="match status" value="1"/>
</dbReference>
<evidence type="ECO:0000313" key="23">
    <source>
        <dbReference type="EMBL" id="KAH0819080.1"/>
    </source>
</evidence>
<feature type="compositionally biased region" description="Polar residues" evidence="20">
    <location>
        <begin position="278"/>
        <end position="293"/>
    </location>
</feature>
<dbReference type="FunFam" id="3.30.450.20:FF:000057">
    <property type="entry name" value="Voltage-dependent calcium channel subunit alpha-2/delta-4"/>
    <property type="match status" value="1"/>
</dbReference>
<evidence type="ECO:0000256" key="6">
    <source>
        <dbReference type="ARBA" id="ARBA00022692"/>
    </source>
</evidence>
<keyword evidence="14" id="KW-1015">Disulfide bond</keyword>
<keyword evidence="11" id="KW-1133">Transmembrane helix</keyword>
<feature type="compositionally biased region" description="Low complexity" evidence="20">
    <location>
        <begin position="496"/>
        <end position="514"/>
    </location>
</feature>
<keyword evidence="10" id="KW-0851">Voltage-gated channel</keyword>
<keyword evidence="3" id="KW-0813">Transport</keyword>
<name>A0A8J6LF42_TENMO</name>
<keyword evidence="12" id="KW-0406">Ion transport</keyword>
<dbReference type="SMART" id="SM00327">
    <property type="entry name" value="VWA"/>
    <property type="match status" value="1"/>
</dbReference>
<dbReference type="GO" id="GO:0005634">
    <property type="term" value="C:nucleus"/>
    <property type="evidence" value="ECO:0007669"/>
    <property type="project" value="UniProtKB-SubCell"/>
</dbReference>
<keyword evidence="16" id="KW-0407">Ion channel</keyword>
<keyword evidence="18" id="KW-0238">DNA-binding</keyword>
<dbReference type="PANTHER" id="PTHR10166">
    <property type="entry name" value="VOLTAGE-DEPENDENT CALCIUM CHANNEL SUBUNIT ALPHA-2/DELTA-RELATED"/>
    <property type="match status" value="1"/>
</dbReference>
<evidence type="ECO:0000256" key="7">
    <source>
        <dbReference type="ARBA" id="ARBA00022723"/>
    </source>
</evidence>
<evidence type="ECO:0000256" key="12">
    <source>
        <dbReference type="ARBA" id="ARBA00023065"/>
    </source>
</evidence>
<keyword evidence="6" id="KW-0812">Transmembrane</keyword>
<dbReference type="Pfam" id="PF25416">
    <property type="entry name" value="GRHL1_C"/>
    <property type="match status" value="1"/>
</dbReference>
<dbReference type="InterPro" id="IPR013680">
    <property type="entry name" value="VDCC_a2/dsu"/>
</dbReference>
<dbReference type="Pfam" id="PF04516">
    <property type="entry name" value="CP2"/>
    <property type="match status" value="1"/>
</dbReference>
<evidence type="ECO:0000256" key="15">
    <source>
        <dbReference type="ARBA" id="ARBA00023180"/>
    </source>
</evidence>
<evidence type="ECO:0000256" key="16">
    <source>
        <dbReference type="ARBA" id="ARBA00023303"/>
    </source>
</evidence>
<dbReference type="PROSITE" id="PS51968">
    <property type="entry name" value="GRH_CP2_DB"/>
    <property type="match status" value="1"/>
</dbReference>
<dbReference type="Pfam" id="PF13519">
    <property type="entry name" value="VWA_2"/>
    <property type="match status" value="1"/>
</dbReference>
<evidence type="ECO:0000256" key="9">
    <source>
        <dbReference type="ARBA" id="ARBA00022837"/>
    </source>
</evidence>
<dbReference type="PROSITE" id="PS50234">
    <property type="entry name" value="VWFA"/>
    <property type="match status" value="1"/>
</dbReference>
<keyword evidence="5" id="KW-0107">Calcium channel</keyword>
<feature type="compositionally biased region" description="Polar residues" evidence="20">
    <location>
        <begin position="61"/>
        <end position="72"/>
    </location>
</feature>
<keyword evidence="7" id="KW-0479">Metal-binding</keyword>
<dbReference type="Gene3D" id="3.40.50.410">
    <property type="entry name" value="von Willebrand factor, type A domain"/>
    <property type="match status" value="1"/>
</dbReference>
<dbReference type="InterPro" id="IPR051173">
    <property type="entry name" value="Ca_channel_alpha-2/delta"/>
</dbReference>
<evidence type="ECO:0000256" key="2">
    <source>
        <dbReference type="ARBA" id="ARBA00006141"/>
    </source>
</evidence>
<comment type="similarity">
    <text evidence="2 19">Belongs to the 14-3-3 family.</text>
</comment>
<dbReference type="GO" id="GO:0003677">
    <property type="term" value="F:DNA binding"/>
    <property type="evidence" value="ECO:0007669"/>
    <property type="project" value="UniProtKB-KW"/>
</dbReference>
<dbReference type="SUPFAM" id="SSF48445">
    <property type="entry name" value="14-3-3 protein"/>
    <property type="match status" value="1"/>
</dbReference>
<dbReference type="Proteomes" id="UP000719412">
    <property type="component" value="Unassembled WGS sequence"/>
</dbReference>
<dbReference type="InterPro" id="IPR007604">
    <property type="entry name" value="CP2"/>
</dbReference>
<dbReference type="Gene3D" id="3.30.450.20">
    <property type="entry name" value="PAS domain"/>
    <property type="match status" value="1"/>
</dbReference>
<organism evidence="23 24">
    <name type="scientific">Tenebrio molitor</name>
    <name type="common">Yellow mealworm beetle</name>
    <dbReference type="NCBI Taxonomy" id="7067"/>
    <lineage>
        <taxon>Eukaryota</taxon>
        <taxon>Metazoa</taxon>
        <taxon>Ecdysozoa</taxon>
        <taxon>Arthropoda</taxon>
        <taxon>Hexapoda</taxon>
        <taxon>Insecta</taxon>
        <taxon>Pterygota</taxon>
        <taxon>Neoptera</taxon>
        <taxon>Endopterygota</taxon>
        <taxon>Coleoptera</taxon>
        <taxon>Polyphaga</taxon>
        <taxon>Cucujiformia</taxon>
        <taxon>Tenebrionidae</taxon>
        <taxon>Tenebrio</taxon>
    </lineage>
</organism>
<feature type="region of interest" description="Disordered" evidence="20">
    <location>
        <begin position="273"/>
        <end position="308"/>
    </location>
</feature>
<evidence type="ECO:0000256" key="1">
    <source>
        <dbReference type="ARBA" id="ARBA00004479"/>
    </source>
</evidence>
<keyword evidence="8" id="KW-0732">Signal</keyword>
<dbReference type="InterPro" id="IPR036465">
    <property type="entry name" value="vWFA_dom_sf"/>
</dbReference>
<dbReference type="SUPFAM" id="SSF53300">
    <property type="entry name" value="vWA-like"/>
    <property type="match status" value="1"/>
</dbReference>
<feature type="domain" description="Grh/CP2 DB" evidence="22">
    <location>
        <begin position="536"/>
        <end position="762"/>
    </location>
</feature>
<keyword evidence="13" id="KW-0472">Membrane</keyword>
<keyword evidence="18" id="KW-0539">Nucleus</keyword>
<feature type="region of interest" description="Disordered" evidence="20">
    <location>
        <begin position="49"/>
        <end position="75"/>
    </location>
</feature>
<dbReference type="PANTHER" id="PTHR10166:SF31">
    <property type="entry name" value="CA[2+] CHANNEL MUSCLE-SPECIFIC ALPHA2_DELTA SUBUNIT, ISOFORM A"/>
    <property type="match status" value="1"/>
</dbReference>
<reference evidence="23" key="2">
    <citation type="submission" date="2021-08" db="EMBL/GenBank/DDBJ databases">
        <authorList>
            <person name="Eriksson T."/>
        </authorList>
    </citation>
    <scope>NUCLEOTIDE SEQUENCE</scope>
    <source>
        <strain evidence="23">Stoneville</strain>
        <tissue evidence="23">Whole head</tissue>
    </source>
</reference>
<dbReference type="Pfam" id="PF08473">
    <property type="entry name" value="VGCC_alpha2"/>
    <property type="match status" value="1"/>
</dbReference>
<evidence type="ECO:0000256" key="3">
    <source>
        <dbReference type="ARBA" id="ARBA00022448"/>
    </source>
</evidence>
<evidence type="ECO:0000256" key="11">
    <source>
        <dbReference type="ARBA" id="ARBA00022989"/>
    </source>
</evidence>
<dbReference type="InterPro" id="IPR023409">
    <property type="entry name" value="14-3-3_CS"/>
</dbReference>
<evidence type="ECO:0000256" key="4">
    <source>
        <dbReference type="ARBA" id="ARBA00022568"/>
    </source>
</evidence>
<dbReference type="Gene3D" id="1.20.190.20">
    <property type="entry name" value="14-3-3 domain"/>
    <property type="match status" value="1"/>
</dbReference>
<keyword evidence="9" id="KW-0106">Calcium</keyword>
<evidence type="ECO:0000313" key="24">
    <source>
        <dbReference type="Proteomes" id="UP000719412"/>
    </source>
</evidence>
<dbReference type="GO" id="GO:0005891">
    <property type="term" value="C:voltage-gated calcium channel complex"/>
    <property type="evidence" value="ECO:0007669"/>
    <property type="project" value="TreeGrafter"/>
</dbReference>
<dbReference type="InterPro" id="IPR036815">
    <property type="entry name" value="14-3-3_dom_sf"/>
</dbReference>
<evidence type="ECO:0000256" key="8">
    <source>
        <dbReference type="ARBA" id="ARBA00022729"/>
    </source>
</evidence>
<evidence type="ECO:0000256" key="19">
    <source>
        <dbReference type="RuleBase" id="RU003466"/>
    </source>
</evidence>
<evidence type="ECO:0000256" key="17">
    <source>
        <dbReference type="ARBA" id="ARBA00068216"/>
    </source>
</evidence>
<feature type="region of interest" description="Disordered" evidence="20">
    <location>
        <begin position="489"/>
        <end position="523"/>
    </location>
</feature>
<evidence type="ECO:0000256" key="10">
    <source>
        <dbReference type="ARBA" id="ARBA00022882"/>
    </source>
</evidence>
<evidence type="ECO:0000259" key="21">
    <source>
        <dbReference type="PROSITE" id="PS50234"/>
    </source>
</evidence>
<evidence type="ECO:0000256" key="18">
    <source>
        <dbReference type="PROSITE-ProRule" id="PRU01313"/>
    </source>
</evidence>
<dbReference type="FunFam" id="1.20.190.20:FF:000001">
    <property type="entry name" value="14-3-3 gamma 1"/>
    <property type="match status" value="1"/>
</dbReference>
<evidence type="ECO:0000259" key="22">
    <source>
        <dbReference type="PROSITE" id="PS51968"/>
    </source>
</evidence>
<dbReference type="InterPro" id="IPR013608">
    <property type="entry name" value="VWA_N"/>
</dbReference>
<dbReference type="Pfam" id="PF00244">
    <property type="entry name" value="14-3-3"/>
    <property type="match status" value="1"/>
</dbReference>
<dbReference type="InterPro" id="IPR023410">
    <property type="entry name" value="14-3-3_domain"/>
</dbReference>
<evidence type="ECO:0000256" key="5">
    <source>
        <dbReference type="ARBA" id="ARBA00022673"/>
    </source>
</evidence>
<dbReference type="PRINTS" id="PR00305">
    <property type="entry name" value="1433ZETA"/>
</dbReference>
<dbReference type="EMBL" id="JABDTM020015662">
    <property type="protein sequence ID" value="KAH0819080.1"/>
    <property type="molecule type" value="Genomic_DNA"/>
</dbReference>
<evidence type="ECO:0000256" key="20">
    <source>
        <dbReference type="SAM" id="MobiDB-lite"/>
    </source>
</evidence>
<evidence type="ECO:0000256" key="13">
    <source>
        <dbReference type="ARBA" id="ARBA00023136"/>
    </source>
</evidence>
<dbReference type="CDD" id="cd11310">
    <property type="entry name" value="14-3-3_1"/>
    <property type="match status" value="1"/>
</dbReference>
<gene>
    <name evidence="23" type="ORF">GEV33_003714</name>
</gene>
<dbReference type="GO" id="GO:0046872">
    <property type="term" value="F:metal ion binding"/>
    <property type="evidence" value="ECO:0007669"/>
    <property type="project" value="UniProtKB-KW"/>
</dbReference>
<dbReference type="PROSITE" id="PS00797">
    <property type="entry name" value="1433_2"/>
    <property type="match status" value="1"/>
</dbReference>
<dbReference type="SMART" id="SM00101">
    <property type="entry name" value="14_3_3"/>
    <property type="match status" value="1"/>
</dbReference>
<keyword evidence="24" id="KW-1185">Reference proteome</keyword>
<proteinExistence type="inferred from homology"/>
<protein>
    <recommendedName>
        <fullName evidence="17">14-3-3 protein zeta</fullName>
    </recommendedName>
</protein>
<dbReference type="FunFam" id="3.40.50.410:FF:000095">
    <property type="entry name" value="Dihydropyridine-sensitive l-type calcium channel"/>
    <property type="match status" value="1"/>
</dbReference>
<dbReference type="PROSITE" id="PS00796">
    <property type="entry name" value="1433_1"/>
    <property type="match status" value="1"/>
</dbReference>
<dbReference type="InterPro" id="IPR002035">
    <property type="entry name" value="VWF_A"/>
</dbReference>
<evidence type="ECO:0000256" key="14">
    <source>
        <dbReference type="ARBA" id="ARBA00023157"/>
    </source>
</evidence>
<reference evidence="23" key="1">
    <citation type="journal article" date="2020" name="J Insects Food Feed">
        <title>The yellow mealworm (Tenebrio molitor) genome: a resource for the emerging insects as food and feed industry.</title>
        <authorList>
            <person name="Eriksson T."/>
            <person name="Andere A."/>
            <person name="Kelstrup H."/>
            <person name="Emery V."/>
            <person name="Picard C."/>
        </authorList>
    </citation>
    <scope>NUCLEOTIDE SEQUENCE</scope>
    <source>
        <strain evidence="23">Stoneville</strain>
        <tissue evidence="23">Whole head</tissue>
    </source>
</reference>
<dbReference type="GO" id="GO:0005245">
    <property type="term" value="F:voltage-gated calcium channel activity"/>
    <property type="evidence" value="ECO:0007669"/>
    <property type="project" value="TreeGrafter"/>
</dbReference>
<dbReference type="InterPro" id="IPR000308">
    <property type="entry name" value="14-3-3"/>
</dbReference>
<feature type="domain" description="VWFA" evidence="21">
    <location>
        <begin position="1421"/>
        <end position="1625"/>
    </location>
</feature>
<sequence length="2158" mass="243083">MRTAYRPLKLPRLLVEPSGSRQDLVRNTTHGGHSLDERCHVLKNKYSANRRVKKRRDNLESEGNTLHQSSSGGDLPIVVQRGMAELPEGAAPPEDQHPWRTYEHPLTAATTAMLNISGGVEDQSTAMGLIYEYYKFQPISGESKDKLADIWPASSQAGGILTSQLKATNGLVSGAGLELPTPPQLSSQDLQGLFINQHVGYTQAAASAQNFQLVKREPEDLSHHRKLECSSPSSVSLDGSIITSKQPRHKVVLVSSAGGQHGDLVVDVNSVKDESHRGLNSPQHGSRSVNATPTSTHSHSSLLADGSNTGPIEFISSDGIKPAMYATQIFAAMTNNGHGGSGTPSPIPYSDHATQYTQSGAGSGATYAAPGRTATSAAFAVSDPYYREYFTTVASGGATPEPVYSGQLRQTQGYSEEVGGGGTAASFVERYVRQPYHSKGVIAAATAAGLTVDLPSPDSGIGADAITPRDQNTLQQNYEYPEICPNPNILDPLTISQRSSSNSQSPGSQSTSRSRPWHDFGRQNDADKIQIPKIYSPVGFKYQLETPISTSQRREDDRITYINKGQFYGITLDYIPDPDKQLKSQTVKSIVMLMFREEKSPEDEIKAWQFWHGRQHSVKQRILDADTKNSVGLVGCIEEVAHNAIAIYWNPLESPAKINIAVQCLSTDFSSQKGVKGLPLHLQIDTYEDPRDTAVYHRGYCQIKVFCDKGAERKTRDEERRAAKRKMTATGRKKLDELYHPMCERSEFYSMSDLNKPPVLFSPAEDIDKLTSMELQGFYPHDTDSSMTGPVDHVKSGSPFLLHTAAKPPTTPTLKFHNHFPPDADKKDNILDNSMTTDGNVFSPPLKRTKMLSGPGSAGPPPLHERVMLYVRQEVDDVYTPLHVVPPTTAGLLNAIENKYKISASSINNLYRKNKKGITAKIDDDMVAYYCNEDLFLLELKISKMSVTDKDELVQRAKLAEQAERYDDMASAMKSVTETGVELSNEERNLLSVAYKNVVGARRSSWRVISSIEQKTEGSERKQQMAKEYREKVEKELREICDDVLGLLDKYLIPKASNAESKVFYLKMKGDYYRYLAEVATGDTRNAVVDYSQKAYQDAFEISKAKMTPTHPIRLGLALNFSVFYYEILNSPDKACQLAKQAFDDAIAELDTLNEDSYKDSTLIMQLLRDNLTLWTSDTQGEADEPQETVTNCRKLQEEQVSRWAKKIGDELWKLGEVTTKFKEIEASYTVYNAQVETKKLDELLSEVRKDIESMMDRKCDAIKCISDKAEEARENTVYNSSLYQYYSSKYSNVNGTNVVVKVDLPPSLQDNKDMYLTMELNYDTHFYNISVDTSRSSVHVPTNIYDRHGEAAFAIQWSEQLDQVFVQNYNSDPALSWQYFGSASGIMRHYPAKKWPNIKTDEFDCRVRTWYIEAATCTKDVIILVDNSGSMDGMGRHIAALTVNTILDTFSNNDYINILYYNNKTTNFTIPCFKNLLVQATPENILLFKQAIGEFQPSGKTDLPQSLQMAFDILEKYREKRGCSKYIDEENTEKEPNSKSKACNQAIMLITDGIARNLSDIVVRNNHLAGGKTIPVRIFTYLIGKEVTNVDELRWMACANRGFYTQVQTLEQVTTAVLQYINVIARPLVLQAKDHPISWTHAYVDMTLKEENREEDPTDVPYRLLTSAAVPAFDRKVNQNNESRVANLLGVAGTDVPIEDIEKLTFPYKLGVNAYAFIVSNNGYVLMHRDLRPMVRELRKNYNSIDLVEVEQFDYDLPPRVLHSDLVNLRNKVVNGSEGSILGIPIKYHYDDMRRVTRDKYDYYYVPLSQTPFSLAFAVPDGYGHYSLHVEDEIKNDRHKPGVKITDYFNGSNWKIHPKWVYCKYHYLEGHEYATPEMEIKHFLEKVSEDDFKWEKQYEVDVEEELTKVDCGRKTHGDDDYYCDEHLVQRLVFDAKNTFKVFQGASWKHDTDQLFKRFNATLRFVATMSGLTRWEYISEEVENNTDKEFGDLHSKAIDETWYKSAVIQHRYDPQSFVYSVPFDSGLEEGLLVTGSYAVFPNKTQAPGCVVGFQFAHKNFIEIVDDLTSSLSIECRDCGTCKTSLICYIIDSDGYIIVSEDVHHTGRFFGEIEGDIMASMLNISLFEKITIYDFQAICNTRDDQRSNANSLFTVTFVN</sequence>
<comment type="subcellular location">
    <subcellularLocation>
        <location evidence="1">Membrane</location>
        <topology evidence="1">Single-pass type I membrane protein</topology>
    </subcellularLocation>
    <subcellularLocation>
        <location evidence="18">Nucleus</location>
    </subcellularLocation>
</comment>
<feature type="compositionally biased region" description="Low complexity" evidence="20">
    <location>
        <begin position="294"/>
        <end position="303"/>
    </location>
</feature>
<accession>A0A8J6LF42</accession>
<dbReference type="InterPro" id="IPR057520">
    <property type="entry name" value="GRHL1/CP2_C"/>
</dbReference>
<keyword evidence="4" id="KW-0109">Calcium transport</keyword>